<sequence>MTAETPPDADTRDAVLVIVPASPALVLSGDADPAGEGLRAAARGALDRHRDRPVHLVGSRDPRWSTRLHGSFAAWGDSSVDVGAGTHLPELVQRFLLRPQHRDRISDVRGTIGDPAPATLTVVALDGPAGLTPRAPLALIDGGDRIDTWCRSLLSGQCPTPETAGQLRSGGIIEPDLWIELAALHPRDARIHAADTTAGVGRYVAEWGMGA</sequence>
<accession>A0ABT3WQ50</accession>
<keyword evidence="2" id="KW-1185">Reference proteome</keyword>
<protein>
    <submittedName>
        <fullName evidence="1">Uncharacterized protein</fullName>
    </submittedName>
</protein>
<dbReference type="RefSeq" id="WP_248085637.1">
    <property type="nucleotide sequence ID" value="NZ_JAENIQ020000002.1"/>
</dbReference>
<evidence type="ECO:0000313" key="1">
    <source>
        <dbReference type="EMBL" id="MCX7443918.1"/>
    </source>
</evidence>
<gene>
    <name evidence="1" type="ORF">OS125_01490</name>
</gene>
<organism evidence="1 2">
    <name type="scientific">Corynebacterium pygosceleis</name>
    <dbReference type="NCBI Taxonomy" id="2800406"/>
    <lineage>
        <taxon>Bacteria</taxon>
        <taxon>Bacillati</taxon>
        <taxon>Actinomycetota</taxon>
        <taxon>Actinomycetes</taxon>
        <taxon>Mycobacteriales</taxon>
        <taxon>Corynebacteriaceae</taxon>
        <taxon>Corynebacterium</taxon>
    </lineage>
</organism>
<name>A0ABT3WQ50_9CORY</name>
<proteinExistence type="predicted"/>
<dbReference type="EMBL" id="JAPMKV010000001">
    <property type="protein sequence ID" value="MCX7443918.1"/>
    <property type="molecule type" value="Genomic_DNA"/>
</dbReference>
<reference evidence="1" key="1">
    <citation type="submission" date="2022-11" db="EMBL/GenBank/DDBJ databases">
        <title>Corynebacterium sp. isolated from Penguins.</title>
        <authorList>
            <person name="Sedlar K."/>
            <person name="Svec P."/>
        </authorList>
    </citation>
    <scope>NUCLEOTIDE SEQUENCE</scope>
    <source>
        <strain evidence="1">P7003</strain>
    </source>
</reference>
<evidence type="ECO:0000313" key="2">
    <source>
        <dbReference type="Proteomes" id="UP001081709"/>
    </source>
</evidence>
<dbReference type="Proteomes" id="UP001081709">
    <property type="component" value="Unassembled WGS sequence"/>
</dbReference>
<comment type="caution">
    <text evidence="1">The sequence shown here is derived from an EMBL/GenBank/DDBJ whole genome shotgun (WGS) entry which is preliminary data.</text>
</comment>